<dbReference type="PANTHER" id="PTHR33705">
    <property type="entry name" value="PHOSPHOCARRIER PROTEIN HPR"/>
    <property type="match status" value="1"/>
</dbReference>
<evidence type="ECO:0000256" key="2">
    <source>
        <dbReference type="ARBA" id="ARBA00022490"/>
    </source>
</evidence>
<dbReference type="OrthoDB" id="9809047at2"/>
<dbReference type="PRINTS" id="PR00107">
    <property type="entry name" value="PHOSPHOCPHPR"/>
</dbReference>
<dbReference type="PANTHER" id="PTHR33705:SF2">
    <property type="entry name" value="PHOSPHOCARRIER PROTEIN NPR"/>
    <property type="match status" value="1"/>
</dbReference>
<dbReference type="CDD" id="cd00367">
    <property type="entry name" value="PTS-HPr_like"/>
    <property type="match status" value="1"/>
</dbReference>
<reference evidence="5 6" key="1">
    <citation type="submission" date="2018-07" db="EMBL/GenBank/DDBJ databases">
        <title>Anaerosacharophilus polymeroproducens gen. nov. sp. nov., an anaerobic bacterium isolated from salt field.</title>
        <authorList>
            <person name="Kim W."/>
            <person name="Yang S.-H."/>
            <person name="Oh J."/>
            <person name="Lee J.-H."/>
            <person name="Kwon K.K."/>
        </authorList>
    </citation>
    <scope>NUCLEOTIDE SEQUENCE [LARGE SCALE GENOMIC DNA]</scope>
    <source>
        <strain evidence="5 6">MCWD5</strain>
    </source>
</reference>
<protein>
    <submittedName>
        <fullName evidence="5">HPr family phosphocarrier protein</fullName>
    </submittedName>
</protein>
<dbReference type="EMBL" id="QRCT01000016">
    <property type="protein sequence ID" value="RDU23915.1"/>
    <property type="molecule type" value="Genomic_DNA"/>
</dbReference>
<comment type="caution">
    <text evidence="5">The sequence shown here is derived from an EMBL/GenBank/DDBJ whole genome shotgun (WGS) entry which is preliminary data.</text>
</comment>
<dbReference type="InterPro" id="IPR035895">
    <property type="entry name" value="HPr-like_sf"/>
</dbReference>
<dbReference type="GO" id="GO:0005737">
    <property type="term" value="C:cytoplasm"/>
    <property type="evidence" value="ECO:0007669"/>
    <property type="project" value="UniProtKB-SubCell"/>
</dbReference>
<proteinExistence type="predicted"/>
<comment type="subcellular location">
    <subcellularLocation>
        <location evidence="1">Cytoplasm</location>
    </subcellularLocation>
</comment>
<keyword evidence="2" id="KW-0963">Cytoplasm</keyword>
<dbReference type="InterPro" id="IPR050399">
    <property type="entry name" value="HPr"/>
</dbReference>
<gene>
    <name evidence="5" type="ORF">DWV06_06365</name>
</gene>
<sequence length="85" mass="9222">MKNFNYKITDDLGIHARPAGLLVKEAGKYSSKIQLICGEKSVEAKKLLGVMGMGIKCKQTVTITAEGEDEAAAIEGMKAFFQENL</sequence>
<evidence type="ECO:0000256" key="1">
    <source>
        <dbReference type="ARBA" id="ARBA00004496"/>
    </source>
</evidence>
<feature type="domain" description="HPr" evidence="4">
    <location>
        <begin position="1"/>
        <end position="85"/>
    </location>
</feature>
<organism evidence="5 6">
    <name type="scientific">Anaerosacchariphilus polymeriproducens</name>
    <dbReference type="NCBI Taxonomy" id="1812858"/>
    <lineage>
        <taxon>Bacteria</taxon>
        <taxon>Bacillati</taxon>
        <taxon>Bacillota</taxon>
        <taxon>Clostridia</taxon>
        <taxon>Lachnospirales</taxon>
        <taxon>Lachnospiraceae</taxon>
        <taxon>Anaerosacchariphilus</taxon>
    </lineage>
</organism>
<dbReference type="SUPFAM" id="SSF55594">
    <property type="entry name" value="HPr-like"/>
    <property type="match status" value="1"/>
</dbReference>
<keyword evidence="3" id="KW-0598">Phosphotransferase system</keyword>
<dbReference type="RefSeq" id="WP_115481348.1">
    <property type="nucleotide sequence ID" value="NZ_QRCT01000016.1"/>
</dbReference>
<evidence type="ECO:0000313" key="6">
    <source>
        <dbReference type="Proteomes" id="UP000255036"/>
    </source>
</evidence>
<keyword evidence="6" id="KW-1185">Reference proteome</keyword>
<name>A0A371AWF5_9FIRM</name>
<dbReference type="PROSITE" id="PS51350">
    <property type="entry name" value="PTS_HPR_DOM"/>
    <property type="match status" value="1"/>
</dbReference>
<dbReference type="GO" id="GO:0009401">
    <property type="term" value="P:phosphoenolpyruvate-dependent sugar phosphotransferase system"/>
    <property type="evidence" value="ECO:0007669"/>
    <property type="project" value="UniProtKB-KW"/>
</dbReference>
<evidence type="ECO:0000313" key="5">
    <source>
        <dbReference type="EMBL" id="RDU23915.1"/>
    </source>
</evidence>
<dbReference type="AlphaFoldDB" id="A0A371AWF5"/>
<dbReference type="Pfam" id="PF00381">
    <property type="entry name" value="PTS-HPr"/>
    <property type="match status" value="1"/>
</dbReference>
<evidence type="ECO:0000259" key="4">
    <source>
        <dbReference type="PROSITE" id="PS51350"/>
    </source>
</evidence>
<dbReference type="NCBIfam" id="TIGR01003">
    <property type="entry name" value="PTS_HPr_family"/>
    <property type="match status" value="1"/>
</dbReference>
<dbReference type="Gene3D" id="3.30.1340.10">
    <property type="entry name" value="HPr-like"/>
    <property type="match status" value="1"/>
</dbReference>
<accession>A0A371AWF5</accession>
<evidence type="ECO:0000256" key="3">
    <source>
        <dbReference type="ARBA" id="ARBA00022683"/>
    </source>
</evidence>
<dbReference type="Proteomes" id="UP000255036">
    <property type="component" value="Unassembled WGS sequence"/>
</dbReference>
<dbReference type="InterPro" id="IPR000032">
    <property type="entry name" value="HPr-like"/>
</dbReference>